<accession>A0A443YJR1</accession>
<reference evidence="1 2" key="1">
    <citation type="submission" date="2018-06" db="EMBL/GenBank/DDBJ databases">
        <title>Pedobacter endophyticus sp. nov., an endophytic bacterium isolated from a leaf of Triticum aestivum.</title>
        <authorList>
            <person name="Zhang L."/>
        </authorList>
    </citation>
    <scope>NUCLEOTIDE SEQUENCE [LARGE SCALE GENOMIC DNA]</scope>
    <source>
        <strain evidence="1 2">CM134L-2</strain>
    </source>
</reference>
<dbReference type="AlphaFoldDB" id="A0A443YJR1"/>
<evidence type="ECO:0000313" key="1">
    <source>
        <dbReference type="EMBL" id="RWU03968.1"/>
    </source>
</evidence>
<sequence>MKRALHILLLSLYLLSSTELQELAKLPVLFQHYFEHKNLDSNITFFAYLEHHYNDIPHTDNDEARDNQLPFKTHGLSATNALSPALPPSFGLSLKKVYQILPKQKILINNDHVPNSAYAGKIWQPPKSVILS</sequence>
<name>A0A443YJR1_9SPHI</name>
<gene>
    <name evidence="1" type="ORF">DPV69_20005</name>
</gene>
<dbReference type="Proteomes" id="UP000284120">
    <property type="component" value="Unassembled WGS sequence"/>
</dbReference>
<keyword evidence="2" id="KW-1185">Reference proteome</keyword>
<proteinExistence type="predicted"/>
<comment type="caution">
    <text evidence="1">The sequence shown here is derived from an EMBL/GenBank/DDBJ whole genome shotgun (WGS) entry which is preliminary data.</text>
</comment>
<protein>
    <submittedName>
        <fullName evidence="1">Uncharacterized protein</fullName>
    </submittedName>
</protein>
<dbReference type="EMBL" id="SAYW01000008">
    <property type="protein sequence ID" value="RWU03968.1"/>
    <property type="molecule type" value="Genomic_DNA"/>
</dbReference>
<dbReference type="OrthoDB" id="894042at2"/>
<dbReference type="RefSeq" id="WP_128353411.1">
    <property type="nucleotide sequence ID" value="NZ_QMHN01000008.1"/>
</dbReference>
<organism evidence="1 2">
    <name type="scientific">Pedobacter chitinilyticus</name>
    <dbReference type="NCBI Taxonomy" id="2233776"/>
    <lineage>
        <taxon>Bacteria</taxon>
        <taxon>Pseudomonadati</taxon>
        <taxon>Bacteroidota</taxon>
        <taxon>Sphingobacteriia</taxon>
        <taxon>Sphingobacteriales</taxon>
        <taxon>Sphingobacteriaceae</taxon>
        <taxon>Pedobacter</taxon>
    </lineage>
</organism>
<evidence type="ECO:0000313" key="2">
    <source>
        <dbReference type="Proteomes" id="UP000284120"/>
    </source>
</evidence>